<evidence type="ECO:0000313" key="3">
    <source>
        <dbReference type="Proteomes" id="UP000316343"/>
    </source>
</evidence>
<evidence type="ECO:0000256" key="1">
    <source>
        <dbReference type="SAM" id="MobiDB-lite"/>
    </source>
</evidence>
<evidence type="ECO:0000313" key="2">
    <source>
        <dbReference type="EMBL" id="TRD10576.1"/>
    </source>
</evidence>
<dbReference type="Pfam" id="PF06693">
    <property type="entry name" value="DUF1190"/>
    <property type="match status" value="1"/>
</dbReference>
<proteinExistence type="predicted"/>
<organism evidence="2 3">
    <name type="scientific">Erythrobacter insulae</name>
    <dbReference type="NCBI Taxonomy" id="2584124"/>
    <lineage>
        <taxon>Bacteria</taxon>
        <taxon>Pseudomonadati</taxon>
        <taxon>Pseudomonadota</taxon>
        <taxon>Alphaproteobacteria</taxon>
        <taxon>Sphingomonadales</taxon>
        <taxon>Erythrobacteraceae</taxon>
        <taxon>Erythrobacter/Porphyrobacter group</taxon>
        <taxon>Erythrobacter</taxon>
    </lineage>
</organism>
<accession>A0A547P8W6</accession>
<comment type="caution">
    <text evidence="2">The sequence shown here is derived from an EMBL/GenBank/DDBJ whole genome shotgun (WGS) entry which is preliminary data.</text>
</comment>
<dbReference type="Proteomes" id="UP000316343">
    <property type="component" value="Unassembled WGS sequence"/>
</dbReference>
<gene>
    <name evidence="2" type="ORF">FGU71_00965</name>
</gene>
<reference evidence="2 3" key="1">
    <citation type="submission" date="2019-06" db="EMBL/GenBank/DDBJ databases">
        <title>Erythrobacter insulae sp. nov., isolated from a tidal flat.</title>
        <authorList>
            <person name="Yoon J.-H."/>
        </authorList>
    </citation>
    <scope>NUCLEOTIDE SEQUENCE [LARGE SCALE GENOMIC DNA]</scope>
    <source>
        <strain evidence="2 3">JBTF-M21</strain>
    </source>
</reference>
<keyword evidence="3" id="KW-1185">Reference proteome</keyword>
<dbReference type="AlphaFoldDB" id="A0A547P8W6"/>
<feature type="region of interest" description="Disordered" evidence="1">
    <location>
        <begin position="178"/>
        <end position="228"/>
    </location>
</feature>
<dbReference type="EMBL" id="VHJK01000001">
    <property type="protein sequence ID" value="TRD10576.1"/>
    <property type="molecule type" value="Genomic_DNA"/>
</dbReference>
<dbReference type="OrthoDB" id="8160435at2"/>
<sequence length="228" mass="23516">MEMPANSKRSKRSSKVVLTALAAIGGGAMLTACGSEPAAPSANAAQNEAKQTEVQVFENVFACAKTTGKTRDECDAMHAEAVAKADEEAPRFAALADCETEYGAGKCVESGVGEEEQVQAGQRHFSPFVVAWYSSNKRASGPLFNSKSGGYQSANGVSLSLAGSPGLYTISNRAFERPKSAPKIKPASRVAKKGGVGGRNGVWNLSDRNGGSSKKAPDAVVAAPSEGS</sequence>
<protein>
    <submittedName>
        <fullName evidence="2">DUF1190 domain-containing protein</fullName>
    </submittedName>
</protein>
<name>A0A547P8W6_9SPHN</name>
<dbReference type="InterPro" id="IPR009576">
    <property type="entry name" value="Biofilm_formation_YgiB"/>
</dbReference>